<dbReference type="AlphaFoldDB" id="A0A3B0XQJ9"/>
<organism evidence="2">
    <name type="scientific">hydrothermal vent metagenome</name>
    <dbReference type="NCBI Taxonomy" id="652676"/>
    <lineage>
        <taxon>unclassified sequences</taxon>
        <taxon>metagenomes</taxon>
        <taxon>ecological metagenomes</taxon>
    </lineage>
</organism>
<gene>
    <name evidence="2" type="ORF">MNBD_GAMMA11-1666</name>
</gene>
<evidence type="ECO:0000313" key="2">
    <source>
        <dbReference type="EMBL" id="VAW65527.1"/>
    </source>
</evidence>
<dbReference type="EMBL" id="UOFG01000252">
    <property type="protein sequence ID" value="VAW65527.1"/>
    <property type="molecule type" value="Genomic_DNA"/>
</dbReference>
<protein>
    <recommendedName>
        <fullName evidence="3">DUF1269 domain-containing protein</fullName>
    </recommendedName>
</protein>
<feature type="transmembrane region" description="Helical" evidence="1">
    <location>
        <begin position="63"/>
        <end position="82"/>
    </location>
</feature>
<accession>A0A3B0XQJ9</accession>
<proteinExistence type="predicted"/>
<sequence>MRKRLYFLLPDLPDAKTVVDELLLARIDDHHIHVMAKEGTQLGDLPEATLFQKSDFIHSIETGMIIGGISGLIGGIVAITALQSGSMMGIIVLGCTIFGAGFGIWTSGMIGSSIKNTRLREFEQSMEEGRILIMVDVPVEKVIPITEQIKKHKKIVLGGEDPAMPAFP</sequence>
<feature type="transmembrane region" description="Helical" evidence="1">
    <location>
        <begin position="88"/>
        <end position="110"/>
    </location>
</feature>
<evidence type="ECO:0000256" key="1">
    <source>
        <dbReference type="SAM" id="Phobius"/>
    </source>
</evidence>
<keyword evidence="1" id="KW-0812">Transmembrane</keyword>
<name>A0A3B0XQJ9_9ZZZZ</name>
<reference evidence="2" key="1">
    <citation type="submission" date="2018-06" db="EMBL/GenBank/DDBJ databases">
        <authorList>
            <person name="Zhirakovskaya E."/>
        </authorList>
    </citation>
    <scope>NUCLEOTIDE SEQUENCE</scope>
</reference>
<keyword evidence="1" id="KW-0472">Membrane</keyword>
<keyword evidence="1" id="KW-1133">Transmembrane helix</keyword>
<evidence type="ECO:0008006" key="3">
    <source>
        <dbReference type="Google" id="ProtNLM"/>
    </source>
</evidence>